<gene>
    <name evidence="1" type="ORF">KIL84_007671</name>
</gene>
<proteinExistence type="predicted"/>
<dbReference type="AlphaFoldDB" id="A0A9D3X3K3"/>
<accession>A0A9D3X3K3</accession>
<protein>
    <submittedName>
        <fullName evidence="1">Uncharacterized protein</fullName>
    </submittedName>
</protein>
<reference evidence="1" key="1">
    <citation type="submission" date="2021-09" db="EMBL/GenBank/DDBJ databases">
        <title>The genome of Mauremys mutica provides insights into the evolution of semi-aquatic lifestyle.</title>
        <authorList>
            <person name="Gong S."/>
            <person name="Gao Y."/>
        </authorList>
    </citation>
    <scope>NUCLEOTIDE SEQUENCE</scope>
    <source>
        <strain evidence="1">MM-2020</strain>
        <tissue evidence="1">Muscle</tissue>
    </source>
</reference>
<name>A0A9D3X3K3_9SAUR</name>
<organism evidence="1 2">
    <name type="scientific">Mauremys mutica</name>
    <name type="common">yellowpond turtle</name>
    <dbReference type="NCBI Taxonomy" id="74926"/>
    <lineage>
        <taxon>Eukaryota</taxon>
        <taxon>Metazoa</taxon>
        <taxon>Chordata</taxon>
        <taxon>Craniata</taxon>
        <taxon>Vertebrata</taxon>
        <taxon>Euteleostomi</taxon>
        <taxon>Archelosauria</taxon>
        <taxon>Testudinata</taxon>
        <taxon>Testudines</taxon>
        <taxon>Cryptodira</taxon>
        <taxon>Durocryptodira</taxon>
        <taxon>Testudinoidea</taxon>
        <taxon>Geoemydidae</taxon>
        <taxon>Geoemydinae</taxon>
        <taxon>Mauremys</taxon>
    </lineage>
</organism>
<evidence type="ECO:0000313" key="1">
    <source>
        <dbReference type="EMBL" id="KAH1172053.1"/>
    </source>
</evidence>
<comment type="caution">
    <text evidence="1">The sequence shown here is derived from an EMBL/GenBank/DDBJ whole genome shotgun (WGS) entry which is preliminary data.</text>
</comment>
<sequence length="112" mass="12578">MHILLSHQSYWGGSGEPPSLAMTIQVGLQLSIKITGSLERKEDNIRCGIQNPAGEFPITTLPPSHSLTECKIRDVVRHLFHYVLERDSCVSKTVTEITIQYVLHIILLLKSK</sequence>
<evidence type="ECO:0000313" key="2">
    <source>
        <dbReference type="Proteomes" id="UP000827986"/>
    </source>
</evidence>
<dbReference type="Proteomes" id="UP000827986">
    <property type="component" value="Unassembled WGS sequence"/>
</dbReference>
<keyword evidence="2" id="KW-1185">Reference proteome</keyword>
<dbReference type="EMBL" id="JAHDVG010000483">
    <property type="protein sequence ID" value="KAH1172053.1"/>
    <property type="molecule type" value="Genomic_DNA"/>
</dbReference>